<evidence type="ECO:0000313" key="1">
    <source>
        <dbReference type="EMBL" id="TEB13786.1"/>
    </source>
</evidence>
<protein>
    <recommendedName>
        <fullName evidence="3">DUF4007 domain-containing protein</fullName>
    </recommendedName>
</protein>
<evidence type="ECO:0000313" key="2">
    <source>
        <dbReference type="Proteomes" id="UP000297597"/>
    </source>
</evidence>
<accession>A0A4Y7RYI0</accession>
<reference evidence="1 2" key="1">
    <citation type="journal article" date="2018" name="Environ. Microbiol.">
        <title>Novel energy conservation strategies and behaviour of Pelotomaculum schinkii driving syntrophic propionate catabolism.</title>
        <authorList>
            <person name="Hidalgo-Ahumada C.A.P."/>
            <person name="Nobu M.K."/>
            <person name="Narihiro T."/>
            <person name="Tamaki H."/>
            <person name="Liu W.T."/>
            <person name="Kamagata Y."/>
            <person name="Stams A.J.M."/>
            <person name="Imachi H."/>
            <person name="Sousa D.Z."/>
        </authorList>
    </citation>
    <scope>NUCLEOTIDE SEQUENCE [LARGE SCALE GENOMIC DNA]</scope>
    <source>
        <strain evidence="1 2">MGP</strain>
    </source>
</reference>
<sequence>MNKGEAEKTGWARHQHFGLRREWLELYLADKKGWPQAGLLGNRQVDALRVWLKTAGLADGSGRPTWLDELFTARGTGSLELWELLWVNVVFNFPTAGWYARLGPGQRTTSELRYLLQAALPLANWTISNAVMELAGLLERTPVGRELGQGEVSGGRPRRLTRRGTAPTDAAIMMAVGRLYLKEQRSCLKWDDDLIWPWTVFGCGREAVLARLFDLQPGSLELNETGVIIRNLDREWWECGSILTTLR</sequence>
<organism evidence="1 2">
    <name type="scientific">Pelotomaculum propionicicum</name>
    <dbReference type="NCBI Taxonomy" id="258475"/>
    <lineage>
        <taxon>Bacteria</taxon>
        <taxon>Bacillati</taxon>
        <taxon>Bacillota</taxon>
        <taxon>Clostridia</taxon>
        <taxon>Eubacteriales</taxon>
        <taxon>Desulfotomaculaceae</taxon>
        <taxon>Pelotomaculum</taxon>
    </lineage>
</organism>
<dbReference type="OrthoDB" id="747541at2"/>
<dbReference type="EMBL" id="QFFZ01000001">
    <property type="protein sequence ID" value="TEB13786.1"/>
    <property type="molecule type" value="Genomic_DNA"/>
</dbReference>
<dbReference type="Proteomes" id="UP000297597">
    <property type="component" value="Unassembled WGS sequence"/>
</dbReference>
<comment type="caution">
    <text evidence="1">The sequence shown here is derived from an EMBL/GenBank/DDBJ whole genome shotgun (WGS) entry which is preliminary data.</text>
</comment>
<evidence type="ECO:0008006" key="3">
    <source>
        <dbReference type="Google" id="ProtNLM"/>
    </source>
</evidence>
<keyword evidence="2" id="KW-1185">Reference proteome</keyword>
<dbReference type="AlphaFoldDB" id="A0A4Y7RYI0"/>
<dbReference type="RefSeq" id="WP_134212085.1">
    <property type="nucleotide sequence ID" value="NZ_QFFZ01000001.1"/>
</dbReference>
<proteinExistence type="predicted"/>
<gene>
    <name evidence="1" type="ORF">Pmgp_00194</name>
</gene>
<name>A0A4Y7RYI0_9FIRM</name>